<dbReference type="PANTHER" id="PTHR42647">
    <property type="entry name" value="SBP (S-RIBONUCLEASE BINDING PROTEIN) FAMILY PROTEIN"/>
    <property type="match status" value="1"/>
</dbReference>
<dbReference type="Pfam" id="PF13920">
    <property type="entry name" value="zf-C3HC4_3"/>
    <property type="match status" value="1"/>
</dbReference>
<dbReference type="AlphaFoldDB" id="A0A803LGD3"/>
<keyword evidence="3" id="KW-0862">Zinc</keyword>
<keyword evidence="2" id="KW-0863">Zinc-finger</keyword>
<dbReference type="PANTHER" id="PTHR42647:SF22">
    <property type="entry name" value="BOI-RELATED E3 UBIQUITIN-PROTEIN LIGASE 2-RELATED"/>
    <property type="match status" value="1"/>
</dbReference>
<sequence length="234" mass="26409">MPMNFSPSFSDQLEKQRQEIDRFITLQNERLKMTLQEQRKQQLGSIMRKLESKAMQLLRQKDEEIARATKRTMDLEEIIRKMEIENQEWQRLATENEAMVLTLNNTLVQLKEQQAGCLTTTSSSCCSNEVDDAESCCNVADNSNNEFSNKKRKREETGVVVAETGEKREKTGEVLCKVCKTGKSCVLLLPCRHLCCCKGCEAFVDVCPIKSEVGGGKSQSIEQNCSTLVASLPV</sequence>
<evidence type="ECO:0000313" key="6">
    <source>
        <dbReference type="Proteomes" id="UP000596660"/>
    </source>
</evidence>
<evidence type="ECO:0000256" key="4">
    <source>
        <dbReference type="SAM" id="Coils"/>
    </source>
</evidence>
<keyword evidence="1" id="KW-0479">Metal-binding</keyword>
<reference evidence="5" key="1">
    <citation type="journal article" date="2017" name="Nature">
        <title>The genome of Chenopodium quinoa.</title>
        <authorList>
            <person name="Jarvis D.E."/>
            <person name="Ho Y.S."/>
            <person name="Lightfoot D.J."/>
            <person name="Schmoeckel S.M."/>
            <person name="Li B."/>
            <person name="Borm T.J.A."/>
            <person name="Ohyanagi H."/>
            <person name="Mineta K."/>
            <person name="Michell C.T."/>
            <person name="Saber N."/>
            <person name="Kharbatia N.M."/>
            <person name="Rupper R.R."/>
            <person name="Sharp A.R."/>
            <person name="Dally N."/>
            <person name="Boughton B.A."/>
            <person name="Woo Y.H."/>
            <person name="Gao G."/>
            <person name="Schijlen E.G.W.M."/>
            <person name="Guo X."/>
            <person name="Momin A.A."/>
            <person name="Negrao S."/>
            <person name="Al-Babili S."/>
            <person name="Gehring C."/>
            <person name="Roessner U."/>
            <person name="Jung C."/>
            <person name="Murphy K."/>
            <person name="Arold S.T."/>
            <person name="Gojobori T."/>
            <person name="van der Linden C.G."/>
            <person name="van Loo E.N."/>
            <person name="Jellen E.N."/>
            <person name="Maughan P.J."/>
            <person name="Tester M."/>
        </authorList>
    </citation>
    <scope>NUCLEOTIDE SEQUENCE [LARGE SCALE GENOMIC DNA]</scope>
    <source>
        <strain evidence="5">cv. PI 614886</strain>
    </source>
</reference>
<protein>
    <submittedName>
        <fullName evidence="5">Uncharacterized protein</fullName>
    </submittedName>
</protein>
<dbReference type="GO" id="GO:0008270">
    <property type="term" value="F:zinc ion binding"/>
    <property type="evidence" value="ECO:0007669"/>
    <property type="project" value="UniProtKB-KW"/>
</dbReference>
<dbReference type="InterPro" id="IPR013083">
    <property type="entry name" value="Znf_RING/FYVE/PHD"/>
</dbReference>
<name>A0A803LGD3_CHEQI</name>
<dbReference type="GO" id="GO:0004842">
    <property type="term" value="F:ubiquitin-protein transferase activity"/>
    <property type="evidence" value="ECO:0007669"/>
    <property type="project" value="TreeGrafter"/>
</dbReference>
<dbReference type="Proteomes" id="UP000596660">
    <property type="component" value="Unplaced"/>
</dbReference>
<keyword evidence="4" id="KW-0175">Coiled coil</keyword>
<dbReference type="Gene3D" id="3.30.40.10">
    <property type="entry name" value="Zinc/RING finger domain, C3HC4 (zinc finger)"/>
    <property type="match status" value="1"/>
</dbReference>
<proteinExistence type="predicted"/>
<evidence type="ECO:0000313" key="5">
    <source>
        <dbReference type="EnsemblPlants" id="AUR62013030-RA:cds"/>
    </source>
</evidence>
<evidence type="ECO:0000256" key="1">
    <source>
        <dbReference type="ARBA" id="ARBA00022723"/>
    </source>
</evidence>
<evidence type="ECO:0000256" key="2">
    <source>
        <dbReference type="ARBA" id="ARBA00022771"/>
    </source>
</evidence>
<organism evidence="5 6">
    <name type="scientific">Chenopodium quinoa</name>
    <name type="common">Quinoa</name>
    <dbReference type="NCBI Taxonomy" id="63459"/>
    <lineage>
        <taxon>Eukaryota</taxon>
        <taxon>Viridiplantae</taxon>
        <taxon>Streptophyta</taxon>
        <taxon>Embryophyta</taxon>
        <taxon>Tracheophyta</taxon>
        <taxon>Spermatophyta</taxon>
        <taxon>Magnoliopsida</taxon>
        <taxon>eudicotyledons</taxon>
        <taxon>Gunneridae</taxon>
        <taxon>Pentapetalae</taxon>
        <taxon>Caryophyllales</taxon>
        <taxon>Chenopodiaceae</taxon>
        <taxon>Chenopodioideae</taxon>
        <taxon>Atripliceae</taxon>
        <taxon>Chenopodium</taxon>
    </lineage>
</organism>
<dbReference type="OMA" id="EDSESCC"/>
<feature type="coiled-coil region" evidence="4">
    <location>
        <begin position="40"/>
        <end position="92"/>
    </location>
</feature>
<reference evidence="5" key="2">
    <citation type="submission" date="2021-03" db="UniProtKB">
        <authorList>
            <consortium name="EnsemblPlants"/>
        </authorList>
    </citation>
    <scope>IDENTIFICATION</scope>
</reference>
<accession>A0A803LGD3</accession>
<evidence type="ECO:0000256" key="3">
    <source>
        <dbReference type="ARBA" id="ARBA00022833"/>
    </source>
</evidence>
<keyword evidence="6" id="KW-1185">Reference proteome</keyword>
<dbReference type="PIRSF" id="PIRSF036836">
    <property type="entry name" value="RNase_bind_SBP1"/>
    <property type="match status" value="1"/>
</dbReference>
<dbReference type="EnsemblPlants" id="AUR62013030-RA">
    <property type="protein sequence ID" value="AUR62013030-RA:cds"/>
    <property type="gene ID" value="AUR62013030"/>
</dbReference>
<dbReference type="Gramene" id="AUR62013030-RA">
    <property type="protein sequence ID" value="AUR62013030-RA:cds"/>
    <property type="gene ID" value="AUR62013030"/>
</dbReference>